<keyword evidence="2" id="KW-0843">Virulence</keyword>
<protein>
    <submittedName>
        <fullName evidence="7">LysM domain-containing protein</fullName>
    </submittedName>
</protein>
<dbReference type="InterPro" id="IPR036779">
    <property type="entry name" value="LysM_dom_sf"/>
</dbReference>
<feature type="domain" description="LysM" evidence="6">
    <location>
        <begin position="770"/>
        <end position="817"/>
    </location>
</feature>
<dbReference type="EMBL" id="JAQOWY010000051">
    <property type="protein sequence ID" value="KAK1853659.1"/>
    <property type="molecule type" value="Genomic_DNA"/>
</dbReference>
<sequence>MATFRRCVLGLGVLLSPSPSPVSAVKMLYDDSLPEDLDAACSAALMADVACDPLVPALRHDFYYPPATLTRMCTDGCASALQSWESSVRSACGNDIVIPAEDDLDASPIVIPASRRYTYGFTCLKENDAFCGPVAALAAFFTNPGGESPADMICCVILGLPAHFTNSSSVSAFNYINVLPEGAVKPADCDPCLAARLRLRSGSPYFDGPVVASESIYQTLTSSCGITGKPATTSTIDYFTSEPQPTESVCDGTMYQIQGGDDCYSISKAQSVGTAWMLSDNHLGAYCFEFPTSGSLCITNTCKTVTVAVNTTCSAIAAAANITEPQLMAWNPVINPVCSNLNMMNGTTLCIEPPGPKLPPAQTTNVPPVTPTSAAPIPSNTAIGSDKPCGRWYEVEAGDYCNLVTLKFAISLDDFMFLNTGINANCTNLFAQESYCVQAVGDINNYPGRPGYASVTIDPNESFTGVPFTMLPNATMTLDPRPTQLPLATGVRDDCVFYFKGDDYQYSSDVFGYWNSNCEIAASNYNVDFDSFIAWNSLTTNVTDPACVFQVGLRYCGSWGLPPTKTTTTEEPEPTETGPQPPAPTHEGQPEDCDGWHVVVSSDSCQSVADNAGISLATFFEWNPAVSADCTENFWLGQAYCTHREGQGISTTASQSASTTAPTTTKPTAPAPTHTGQPADCNKWDVVTEGDSCGSLASDNGISVEQFFAWNPAVSKDCITNFWLGQAYCVGVSGAGSGATTTPSPTRPSTTAAPTPPAPTHTGQPSDCNKWDVVVDGDSCGSMAADNGITVDQFYAWNPAVSKDCVTNFWLGQAYCVGRSSVGGTPTTTPPASTTAKPTPPAPTHTGQPANCNKWDVVVDGDGCASMASDNGITLDQFYAWNPAVSRDCVTNFWLGQAYCVGVSS</sequence>
<dbReference type="Pfam" id="PF01476">
    <property type="entry name" value="LysM"/>
    <property type="match status" value="4"/>
</dbReference>
<feature type="domain" description="LysM" evidence="6">
    <location>
        <begin position="391"/>
        <end position="437"/>
    </location>
</feature>
<keyword evidence="5" id="KW-0732">Signal</keyword>
<feature type="compositionally biased region" description="Low complexity" evidence="4">
    <location>
        <begin position="825"/>
        <end position="837"/>
    </location>
</feature>
<evidence type="ECO:0000313" key="7">
    <source>
        <dbReference type="EMBL" id="KAK1853659.1"/>
    </source>
</evidence>
<feature type="chain" id="PRO_5042209519" evidence="5">
    <location>
        <begin position="25"/>
        <end position="905"/>
    </location>
</feature>
<dbReference type="InterPro" id="IPR018392">
    <property type="entry name" value="LysM"/>
</dbReference>
<evidence type="ECO:0000313" key="8">
    <source>
        <dbReference type="Proteomes" id="UP001243330"/>
    </source>
</evidence>
<dbReference type="Proteomes" id="UP001243330">
    <property type="component" value="Unassembled WGS sequence"/>
</dbReference>
<feature type="region of interest" description="Disordered" evidence="4">
    <location>
        <begin position="823"/>
        <end position="849"/>
    </location>
</feature>
<dbReference type="AlphaFoldDB" id="A0AAD9AUK4"/>
<dbReference type="PANTHER" id="PTHR34997:SF1">
    <property type="entry name" value="PEPTIDOGLYCAN-BINDING LYSIN DOMAIN"/>
    <property type="match status" value="1"/>
</dbReference>
<evidence type="ECO:0000256" key="5">
    <source>
        <dbReference type="SAM" id="SignalP"/>
    </source>
</evidence>
<organism evidence="7 8">
    <name type="scientific">Colletotrichum chrysophilum</name>
    <dbReference type="NCBI Taxonomy" id="1836956"/>
    <lineage>
        <taxon>Eukaryota</taxon>
        <taxon>Fungi</taxon>
        <taxon>Dikarya</taxon>
        <taxon>Ascomycota</taxon>
        <taxon>Pezizomycotina</taxon>
        <taxon>Sordariomycetes</taxon>
        <taxon>Hypocreomycetidae</taxon>
        <taxon>Glomerellales</taxon>
        <taxon>Glomerellaceae</taxon>
        <taxon>Colletotrichum</taxon>
        <taxon>Colletotrichum gloeosporioides species complex</taxon>
    </lineage>
</organism>
<evidence type="ECO:0000256" key="1">
    <source>
        <dbReference type="ARBA" id="ARBA00022669"/>
    </source>
</evidence>
<comment type="caution">
    <text evidence="7">The sequence shown here is derived from an EMBL/GenBank/DDBJ whole genome shotgun (WGS) entry which is preliminary data.</text>
</comment>
<feature type="signal peptide" evidence="5">
    <location>
        <begin position="1"/>
        <end position="24"/>
    </location>
</feature>
<feature type="region of interest" description="Disordered" evidence="4">
    <location>
        <begin position="651"/>
        <end position="680"/>
    </location>
</feature>
<dbReference type="SMART" id="SM00257">
    <property type="entry name" value="LysM"/>
    <property type="match status" value="6"/>
</dbReference>
<name>A0AAD9AUK4_9PEZI</name>
<feature type="domain" description="LysM" evidence="6">
    <location>
        <begin position="303"/>
        <end position="351"/>
    </location>
</feature>
<evidence type="ECO:0000256" key="4">
    <source>
        <dbReference type="SAM" id="MobiDB-lite"/>
    </source>
</evidence>
<accession>A0AAD9AUK4</accession>
<comment type="similarity">
    <text evidence="3">Belongs to the secreted LysM effector family.</text>
</comment>
<dbReference type="PANTHER" id="PTHR34997">
    <property type="entry name" value="AM15"/>
    <property type="match status" value="1"/>
</dbReference>
<feature type="region of interest" description="Disordered" evidence="4">
    <location>
        <begin position="563"/>
        <end position="593"/>
    </location>
</feature>
<feature type="compositionally biased region" description="Low complexity" evidence="4">
    <location>
        <begin position="738"/>
        <end position="753"/>
    </location>
</feature>
<dbReference type="SUPFAM" id="SSF54106">
    <property type="entry name" value="LysM domain"/>
    <property type="match status" value="3"/>
</dbReference>
<keyword evidence="8" id="KW-1185">Reference proteome</keyword>
<dbReference type="CDD" id="cd00118">
    <property type="entry name" value="LysM"/>
    <property type="match status" value="5"/>
</dbReference>
<dbReference type="Gene3D" id="3.10.350.10">
    <property type="entry name" value="LysM domain"/>
    <property type="match status" value="6"/>
</dbReference>
<feature type="domain" description="LysM" evidence="6">
    <location>
        <begin position="854"/>
        <end position="901"/>
    </location>
</feature>
<evidence type="ECO:0000256" key="3">
    <source>
        <dbReference type="ARBA" id="ARBA00044955"/>
    </source>
</evidence>
<feature type="compositionally biased region" description="Low complexity" evidence="4">
    <location>
        <begin position="651"/>
        <end position="675"/>
    </location>
</feature>
<dbReference type="GO" id="GO:0008061">
    <property type="term" value="F:chitin binding"/>
    <property type="evidence" value="ECO:0007669"/>
    <property type="project" value="UniProtKB-KW"/>
</dbReference>
<reference evidence="7" key="1">
    <citation type="submission" date="2023-01" db="EMBL/GenBank/DDBJ databases">
        <title>Colletotrichum chrysophilum M932 genome sequence.</title>
        <authorList>
            <person name="Baroncelli R."/>
        </authorList>
    </citation>
    <scope>NUCLEOTIDE SEQUENCE</scope>
    <source>
        <strain evidence="7">M932</strain>
    </source>
</reference>
<dbReference type="PROSITE" id="PS51782">
    <property type="entry name" value="LYSM"/>
    <property type="match status" value="6"/>
</dbReference>
<dbReference type="InterPro" id="IPR052210">
    <property type="entry name" value="LysM1-like"/>
</dbReference>
<evidence type="ECO:0000256" key="2">
    <source>
        <dbReference type="ARBA" id="ARBA00023026"/>
    </source>
</evidence>
<proteinExistence type="inferred from homology"/>
<feature type="domain" description="LysM" evidence="6">
    <location>
        <begin position="595"/>
        <end position="642"/>
    </location>
</feature>
<evidence type="ECO:0000259" key="6">
    <source>
        <dbReference type="PROSITE" id="PS51782"/>
    </source>
</evidence>
<gene>
    <name evidence="7" type="ORF">CCHR01_03760</name>
</gene>
<keyword evidence="1" id="KW-0147">Chitin-binding</keyword>
<feature type="region of interest" description="Disordered" evidence="4">
    <location>
        <begin position="737"/>
        <end position="769"/>
    </location>
</feature>
<feature type="domain" description="LysM" evidence="6">
    <location>
        <begin position="683"/>
        <end position="730"/>
    </location>
</feature>